<dbReference type="EMBL" id="JAXCGZ010016991">
    <property type="protein sequence ID" value="KAK7069254.1"/>
    <property type="molecule type" value="Genomic_DNA"/>
</dbReference>
<keyword evidence="4" id="KW-1185">Reference proteome</keyword>
<sequence length="401" mass="45387">MIQRTSLFALCLCYAFVYTVSGKTNDDSPGLLLSPVPEYREAPVSQEDVSTSKQLVLMTVNEYPTEAVRLSLADAEFHTLARDLDQALDQNVHAMDEEILSSIDTYEKTIDITTQIMTSKLQYKFSKRLQESIDIMTKIFALTTSDIKEITTQLQNVSLFSPGIALSSIPSLVTTPQISSFPEHCGEALRMGIPTGVVTIKTAPERTPQRVWCDQDNDRGGWTIILRRQPQINQLDFKRNWEAYVEGFGDPYGEYWIGLEALYQLTMRGTYQLKIRMKAGKDKAFSTYDSFRVSSPENMYQLHVGSYNETFSNAGDAMTYHDGHTFTTIDADNDGASGGNCANWSGGGGWWYNYCFMTNPTGRYPPANDTSGTDRYMEWRTWQGHHVYLSHLVMMIRRTLP</sequence>
<feature type="domain" description="Fibrinogen C-terminal" evidence="2">
    <location>
        <begin position="176"/>
        <end position="400"/>
    </location>
</feature>
<feature type="signal peptide" evidence="1">
    <location>
        <begin position="1"/>
        <end position="22"/>
    </location>
</feature>
<protein>
    <submittedName>
        <fullName evidence="3">Angiopoietin-like 1</fullName>
    </submittedName>
</protein>
<evidence type="ECO:0000256" key="1">
    <source>
        <dbReference type="SAM" id="SignalP"/>
    </source>
</evidence>
<comment type="caution">
    <text evidence="3">The sequence shown here is derived from an EMBL/GenBank/DDBJ whole genome shotgun (WGS) entry which is preliminary data.</text>
</comment>
<dbReference type="GO" id="GO:0005178">
    <property type="term" value="F:integrin binding"/>
    <property type="evidence" value="ECO:0007669"/>
    <property type="project" value="TreeGrafter"/>
</dbReference>
<accession>A0AAN8WXT4</accession>
<dbReference type="SUPFAM" id="SSF56496">
    <property type="entry name" value="Fibrinogen C-terminal domain-like"/>
    <property type="match status" value="1"/>
</dbReference>
<dbReference type="CDD" id="cd00087">
    <property type="entry name" value="FReD"/>
    <property type="match status" value="1"/>
</dbReference>
<dbReference type="Proteomes" id="UP001381693">
    <property type="component" value="Unassembled WGS sequence"/>
</dbReference>
<dbReference type="PANTHER" id="PTHR19143:SF348">
    <property type="entry name" value="TENASCIN-N"/>
    <property type="match status" value="1"/>
</dbReference>
<dbReference type="GO" id="GO:1990138">
    <property type="term" value="P:neuron projection extension"/>
    <property type="evidence" value="ECO:0007669"/>
    <property type="project" value="TreeGrafter"/>
</dbReference>
<gene>
    <name evidence="3" type="primary">ANGPTL1_3</name>
    <name evidence="3" type="ORF">SK128_013184</name>
</gene>
<dbReference type="AlphaFoldDB" id="A0AAN8WXT4"/>
<feature type="chain" id="PRO_5043054876" evidence="1">
    <location>
        <begin position="23"/>
        <end position="401"/>
    </location>
</feature>
<dbReference type="InterPro" id="IPR014716">
    <property type="entry name" value="Fibrinogen_a/b/g_C_1"/>
</dbReference>
<dbReference type="InterPro" id="IPR036056">
    <property type="entry name" value="Fibrinogen-like_C"/>
</dbReference>
<dbReference type="GO" id="GO:0007160">
    <property type="term" value="P:cell-matrix adhesion"/>
    <property type="evidence" value="ECO:0007669"/>
    <property type="project" value="TreeGrafter"/>
</dbReference>
<evidence type="ECO:0000313" key="3">
    <source>
        <dbReference type="EMBL" id="KAK7069254.1"/>
    </source>
</evidence>
<dbReference type="SMART" id="SM00186">
    <property type="entry name" value="FBG"/>
    <property type="match status" value="1"/>
</dbReference>
<proteinExistence type="predicted"/>
<organism evidence="3 4">
    <name type="scientific">Halocaridina rubra</name>
    <name type="common">Hawaiian red shrimp</name>
    <dbReference type="NCBI Taxonomy" id="373956"/>
    <lineage>
        <taxon>Eukaryota</taxon>
        <taxon>Metazoa</taxon>
        <taxon>Ecdysozoa</taxon>
        <taxon>Arthropoda</taxon>
        <taxon>Crustacea</taxon>
        <taxon>Multicrustacea</taxon>
        <taxon>Malacostraca</taxon>
        <taxon>Eumalacostraca</taxon>
        <taxon>Eucarida</taxon>
        <taxon>Decapoda</taxon>
        <taxon>Pleocyemata</taxon>
        <taxon>Caridea</taxon>
        <taxon>Atyoidea</taxon>
        <taxon>Atyidae</taxon>
        <taxon>Halocaridina</taxon>
    </lineage>
</organism>
<keyword evidence="1" id="KW-0732">Signal</keyword>
<dbReference type="GO" id="GO:0005615">
    <property type="term" value="C:extracellular space"/>
    <property type="evidence" value="ECO:0007669"/>
    <property type="project" value="TreeGrafter"/>
</dbReference>
<dbReference type="PROSITE" id="PS51406">
    <property type="entry name" value="FIBRINOGEN_C_2"/>
    <property type="match status" value="1"/>
</dbReference>
<name>A0AAN8WXT4_HALRR</name>
<dbReference type="InterPro" id="IPR002181">
    <property type="entry name" value="Fibrinogen_a/b/g_C_dom"/>
</dbReference>
<evidence type="ECO:0000313" key="4">
    <source>
        <dbReference type="Proteomes" id="UP001381693"/>
    </source>
</evidence>
<dbReference type="InterPro" id="IPR050373">
    <property type="entry name" value="Fibrinogen_C-term_domain"/>
</dbReference>
<dbReference type="Pfam" id="PF00147">
    <property type="entry name" value="Fibrinogen_C"/>
    <property type="match status" value="1"/>
</dbReference>
<evidence type="ECO:0000259" key="2">
    <source>
        <dbReference type="PROSITE" id="PS51406"/>
    </source>
</evidence>
<dbReference type="Gene3D" id="3.90.215.10">
    <property type="entry name" value="Gamma Fibrinogen, chain A, domain 1"/>
    <property type="match status" value="1"/>
</dbReference>
<dbReference type="PANTHER" id="PTHR19143">
    <property type="entry name" value="FIBRINOGEN/TENASCIN/ANGIOPOEITIN"/>
    <property type="match status" value="1"/>
</dbReference>
<reference evidence="3 4" key="1">
    <citation type="submission" date="2023-11" db="EMBL/GenBank/DDBJ databases">
        <title>Halocaridina rubra genome assembly.</title>
        <authorList>
            <person name="Smith C."/>
        </authorList>
    </citation>
    <scope>NUCLEOTIDE SEQUENCE [LARGE SCALE GENOMIC DNA]</scope>
    <source>
        <strain evidence="3">EP-1</strain>
        <tissue evidence="3">Whole</tissue>
    </source>
</reference>